<comment type="caution">
    <text evidence="1">The sequence shown here is derived from an EMBL/GenBank/DDBJ whole genome shotgun (WGS) entry which is preliminary data.</text>
</comment>
<protein>
    <submittedName>
        <fullName evidence="1">Uncharacterized protein</fullName>
    </submittedName>
</protein>
<dbReference type="EMBL" id="JARKNE010000011">
    <property type="protein sequence ID" value="KAK5785889.1"/>
    <property type="molecule type" value="Genomic_DNA"/>
</dbReference>
<keyword evidence="2" id="KW-1185">Reference proteome</keyword>
<gene>
    <name evidence="1" type="ORF">PVK06_040510</name>
</gene>
<name>A0ABR0N5Q4_GOSAR</name>
<organism evidence="1 2">
    <name type="scientific">Gossypium arboreum</name>
    <name type="common">Tree cotton</name>
    <name type="synonym">Gossypium nanking</name>
    <dbReference type="NCBI Taxonomy" id="29729"/>
    <lineage>
        <taxon>Eukaryota</taxon>
        <taxon>Viridiplantae</taxon>
        <taxon>Streptophyta</taxon>
        <taxon>Embryophyta</taxon>
        <taxon>Tracheophyta</taxon>
        <taxon>Spermatophyta</taxon>
        <taxon>Magnoliopsida</taxon>
        <taxon>eudicotyledons</taxon>
        <taxon>Gunneridae</taxon>
        <taxon>Pentapetalae</taxon>
        <taxon>rosids</taxon>
        <taxon>malvids</taxon>
        <taxon>Malvales</taxon>
        <taxon>Malvaceae</taxon>
        <taxon>Malvoideae</taxon>
        <taxon>Gossypium</taxon>
    </lineage>
</organism>
<evidence type="ECO:0000313" key="1">
    <source>
        <dbReference type="EMBL" id="KAK5785889.1"/>
    </source>
</evidence>
<evidence type="ECO:0000313" key="2">
    <source>
        <dbReference type="Proteomes" id="UP001358586"/>
    </source>
</evidence>
<dbReference type="Proteomes" id="UP001358586">
    <property type="component" value="Chromosome 11"/>
</dbReference>
<sequence length="99" mass="11621">MRIQERLTLAEKDIVKLHGEITVKSHKEALEKYKSDTIQNFQDYLPDLKSNFLLHTQVVGDPFNACRVNFDVLDQLIGAQLDFNVHFPFRVAWEEFVEE</sequence>
<proteinExistence type="predicted"/>
<reference evidence="1 2" key="1">
    <citation type="submission" date="2023-03" db="EMBL/GenBank/DDBJ databases">
        <title>WGS of Gossypium arboreum.</title>
        <authorList>
            <person name="Yu D."/>
        </authorList>
    </citation>
    <scope>NUCLEOTIDE SEQUENCE [LARGE SCALE GENOMIC DNA]</scope>
    <source>
        <tissue evidence="1">Leaf</tissue>
    </source>
</reference>
<accession>A0ABR0N5Q4</accession>